<evidence type="ECO:0000313" key="4">
    <source>
        <dbReference type="WBParaSite" id="HNAJ_0001127001-mRNA-1"/>
    </source>
</evidence>
<dbReference type="SMART" id="SM00028">
    <property type="entry name" value="TPR"/>
    <property type="match status" value="3"/>
</dbReference>
<sequence>MDIADMPKESGDNPLLDVVDDNGESIDDLNEEFYDACNIDSPHKSEQNVLNVSEDIDEFHDPQSEPDDLVLKIRQEEENSLSDEELEKRKLKAIQLKEESNSKLKEKNYAESRALYTDALNICPLKFTEERAKIFSNRALCQSLLGYSETALADCDQAIKLNPNYIRCLLRRADLREKAERLTEALEDYQHILKLEPSNAKARASCAILPEKIAAQQEKMKAEMMTQLKQLGNLVLKPFGLSTDNFKLTQDPNSGGYSVSFQQST</sequence>
<evidence type="ECO:0000313" key="2">
    <source>
        <dbReference type="EMBL" id="VDO09975.1"/>
    </source>
</evidence>
<dbReference type="PANTHER" id="PTHR46014:SF1">
    <property type="entry name" value="TETRATRICOPEPTIDE REPEAT PROTEIN 1"/>
    <property type="match status" value="1"/>
</dbReference>
<dbReference type="Proteomes" id="UP000278807">
    <property type="component" value="Unassembled WGS sequence"/>
</dbReference>
<keyword evidence="1" id="KW-0802">TPR repeat</keyword>
<proteinExistence type="predicted"/>
<keyword evidence="3" id="KW-1185">Reference proteome</keyword>
<dbReference type="InterPro" id="IPR052769">
    <property type="entry name" value="TPR_domain_protein"/>
</dbReference>
<evidence type="ECO:0000256" key="1">
    <source>
        <dbReference type="PROSITE-ProRule" id="PRU00339"/>
    </source>
</evidence>
<evidence type="ECO:0000313" key="3">
    <source>
        <dbReference type="Proteomes" id="UP000278807"/>
    </source>
</evidence>
<dbReference type="EMBL" id="UZAE01013465">
    <property type="protein sequence ID" value="VDO09975.1"/>
    <property type="molecule type" value="Genomic_DNA"/>
</dbReference>
<protein>
    <submittedName>
        <fullName evidence="4">Tetratricopeptide repeat protein 1</fullName>
    </submittedName>
</protein>
<reference evidence="2 3" key="2">
    <citation type="submission" date="2018-11" db="EMBL/GenBank/DDBJ databases">
        <authorList>
            <consortium name="Pathogen Informatics"/>
        </authorList>
    </citation>
    <scope>NUCLEOTIDE SEQUENCE [LARGE SCALE GENOMIC DNA]</scope>
</reference>
<organism evidence="4">
    <name type="scientific">Rodentolepis nana</name>
    <name type="common">Dwarf tapeworm</name>
    <name type="synonym">Hymenolepis nana</name>
    <dbReference type="NCBI Taxonomy" id="102285"/>
    <lineage>
        <taxon>Eukaryota</taxon>
        <taxon>Metazoa</taxon>
        <taxon>Spiralia</taxon>
        <taxon>Lophotrochozoa</taxon>
        <taxon>Platyhelminthes</taxon>
        <taxon>Cestoda</taxon>
        <taxon>Eucestoda</taxon>
        <taxon>Cyclophyllidea</taxon>
        <taxon>Hymenolepididae</taxon>
        <taxon>Rodentolepis</taxon>
    </lineage>
</organism>
<dbReference type="PROSITE" id="PS50005">
    <property type="entry name" value="TPR"/>
    <property type="match status" value="1"/>
</dbReference>
<dbReference type="OrthoDB" id="1872379at2759"/>
<gene>
    <name evidence="2" type="ORF">HNAJ_LOCUS11260</name>
</gene>
<dbReference type="PANTHER" id="PTHR46014">
    <property type="entry name" value="TETRATRICOPEPTIDE REPEAT PROTEIN 1"/>
    <property type="match status" value="1"/>
</dbReference>
<dbReference type="STRING" id="102285.A0A0R3TU54"/>
<reference evidence="4" key="1">
    <citation type="submission" date="2017-02" db="UniProtKB">
        <authorList>
            <consortium name="WormBaseParasite"/>
        </authorList>
    </citation>
    <scope>IDENTIFICATION</scope>
</reference>
<dbReference type="WBParaSite" id="HNAJ_0001127001-mRNA-1">
    <property type="protein sequence ID" value="HNAJ_0001127001-mRNA-1"/>
    <property type="gene ID" value="HNAJ_0001127001"/>
</dbReference>
<dbReference type="Pfam" id="PF13181">
    <property type="entry name" value="TPR_8"/>
    <property type="match status" value="1"/>
</dbReference>
<dbReference type="InterPro" id="IPR019734">
    <property type="entry name" value="TPR_rpt"/>
</dbReference>
<dbReference type="InterPro" id="IPR011990">
    <property type="entry name" value="TPR-like_helical_dom_sf"/>
</dbReference>
<feature type="repeat" description="TPR" evidence="1">
    <location>
        <begin position="166"/>
        <end position="199"/>
    </location>
</feature>
<dbReference type="Gene3D" id="1.25.40.10">
    <property type="entry name" value="Tetratricopeptide repeat domain"/>
    <property type="match status" value="1"/>
</dbReference>
<name>A0A0R3TU54_RODNA</name>
<accession>A0A0R3TU54</accession>
<dbReference type="SUPFAM" id="SSF48452">
    <property type="entry name" value="TPR-like"/>
    <property type="match status" value="1"/>
</dbReference>
<dbReference type="AlphaFoldDB" id="A0A0R3TU54"/>